<name>A0AAV7E4Y5_ARIFI</name>
<gene>
    <name evidence="1" type="ORF">H6P81_018755</name>
</gene>
<dbReference type="EMBL" id="JAINDJ010000007">
    <property type="protein sequence ID" value="KAG9442901.1"/>
    <property type="molecule type" value="Genomic_DNA"/>
</dbReference>
<sequence length="106" mass="12346">MGIPMQRRPLKHCFLPQFSQPRKSQPTQILSMTGKSLHATSAFQVHRKNSPPLKTARGWGRTKNSTTCVTARLAPWIESQCRKFVYSFGWRIYTSTWWVGTEQYRT</sequence>
<dbReference type="Proteomes" id="UP000825729">
    <property type="component" value="Unassembled WGS sequence"/>
</dbReference>
<evidence type="ECO:0000313" key="2">
    <source>
        <dbReference type="Proteomes" id="UP000825729"/>
    </source>
</evidence>
<keyword evidence="2" id="KW-1185">Reference proteome</keyword>
<organism evidence="1 2">
    <name type="scientific">Aristolochia fimbriata</name>
    <name type="common">White veined hardy Dutchman's pipe vine</name>
    <dbReference type="NCBI Taxonomy" id="158543"/>
    <lineage>
        <taxon>Eukaryota</taxon>
        <taxon>Viridiplantae</taxon>
        <taxon>Streptophyta</taxon>
        <taxon>Embryophyta</taxon>
        <taxon>Tracheophyta</taxon>
        <taxon>Spermatophyta</taxon>
        <taxon>Magnoliopsida</taxon>
        <taxon>Magnoliidae</taxon>
        <taxon>Piperales</taxon>
        <taxon>Aristolochiaceae</taxon>
        <taxon>Aristolochia</taxon>
    </lineage>
</organism>
<accession>A0AAV7E4Y5</accession>
<dbReference type="AlphaFoldDB" id="A0AAV7E4Y5"/>
<evidence type="ECO:0000313" key="1">
    <source>
        <dbReference type="EMBL" id="KAG9442901.1"/>
    </source>
</evidence>
<comment type="caution">
    <text evidence="1">The sequence shown here is derived from an EMBL/GenBank/DDBJ whole genome shotgun (WGS) entry which is preliminary data.</text>
</comment>
<protein>
    <submittedName>
        <fullName evidence="1">Uncharacterized protein</fullName>
    </submittedName>
</protein>
<reference evidence="1 2" key="1">
    <citation type="submission" date="2021-07" db="EMBL/GenBank/DDBJ databases">
        <title>The Aristolochia fimbriata genome: insights into angiosperm evolution, floral development and chemical biosynthesis.</title>
        <authorList>
            <person name="Jiao Y."/>
        </authorList>
    </citation>
    <scope>NUCLEOTIDE SEQUENCE [LARGE SCALE GENOMIC DNA]</scope>
    <source>
        <strain evidence="1">IBCAS-2021</strain>
        <tissue evidence="1">Leaf</tissue>
    </source>
</reference>
<proteinExistence type="predicted"/>